<sequence length="70" mass="8413">MIDCLQAIQDATINEELKDKWYFYEKDYVTEDAILDWFGMLDQKSKFHKQVKPFTDWLREAEEASSSEDE</sequence>
<dbReference type="Gene3D" id="1.25.40.180">
    <property type="match status" value="1"/>
</dbReference>
<evidence type="ECO:0000313" key="3">
    <source>
        <dbReference type="Proteomes" id="UP001162164"/>
    </source>
</evidence>
<dbReference type="InterPro" id="IPR016024">
    <property type="entry name" value="ARM-type_fold"/>
</dbReference>
<dbReference type="EMBL" id="JAPWTJ010000889">
    <property type="protein sequence ID" value="KAJ8975019.1"/>
    <property type="molecule type" value="Genomic_DNA"/>
</dbReference>
<proteinExistence type="predicted"/>
<comment type="caution">
    <text evidence="2">The sequence shown here is derived from an EMBL/GenBank/DDBJ whole genome shotgun (WGS) entry which is preliminary data.</text>
</comment>
<dbReference type="Pfam" id="PF02020">
    <property type="entry name" value="W2"/>
    <property type="match status" value="1"/>
</dbReference>
<reference evidence="2" key="1">
    <citation type="journal article" date="2023" name="Insect Mol. Biol.">
        <title>Genome sequencing provides insights into the evolution of gene families encoding plant cell wall-degrading enzymes in longhorned beetles.</title>
        <authorList>
            <person name="Shin N.R."/>
            <person name="Okamura Y."/>
            <person name="Kirsch R."/>
            <person name="Pauchet Y."/>
        </authorList>
    </citation>
    <scope>NUCLEOTIDE SEQUENCE</scope>
    <source>
        <strain evidence="2">MMC_N1</strain>
    </source>
</reference>
<keyword evidence="3" id="KW-1185">Reference proteome</keyword>
<protein>
    <recommendedName>
        <fullName evidence="1">W2 domain-containing protein</fullName>
    </recommendedName>
</protein>
<evidence type="ECO:0000259" key="1">
    <source>
        <dbReference type="PROSITE" id="PS51363"/>
    </source>
</evidence>
<dbReference type="Proteomes" id="UP001162164">
    <property type="component" value="Unassembled WGS sequence"/>
</dbReference>
<accession>A0ABQ9JA71</accession>
<dbReference type="InterPro" id="IPR003307">
    <property type="entry name" value="W2_domain"/>
</dbReference>
<dbReference type="SUPFAM" id="SSF48371">
    <property type="entry name" value="ARM repeat"/>
    <property type="match status" value="1"/>
</dbReference>
<organism evidence="2 3">
    <name type="scientific">Molorchus minor</name>
    <dbReference type="NCBI Taxonomy" id="1323400"/>
    <lineage>
        <taxon>Eukaryota</taxon>
        <taxon>Metazoa</taxon>
        <taxon>Ecdysozoa</taxon>
        <taxon>Arthropoda</taxon>
        <taxon>Hexapoda</taxon>
        <taxon>Insecta</taxon>
        <taxon>Pterygota</taxon>
        <taxon>Neoptera</taxon>
        <taxon>Endopterygota</taxon>
        <taxon>Coleoptera</taxon>
        <taxon>Polyphaga</taxon>
        <taxon>Cucujiformia</taxon>
        <taxon>Chrysomeloidea</taxon>
        <taxon>Cerambycidae</taxon>
        <taxon>Lamiinae</taxon>
        <taxon>Monochamini</taxon>
        <taxon>Molorchus</taxon>
    </lineage>
</organism>
<name>A0ABQ9JA71_9CUCU</name>
<feature type="domain" description="W2" evidence="1">
    <location>
        <begin position="1"/>
        <end position="68"/>
    </location>
</feature>
<gene>
    <name evidence="2" type="ORF">NQ317_012457</name>
</gene>
<evidence type="ECO:0000313" key="2">
    <source>
        <dbReference type="EMBL" id="KAJ8975019.1"/>
    </source>
</evidence>
<dbReference type="PROSITE" id="PS51363">
    <property type="entry name" value="W2"/>
    <property type="match status" value="1"/>
</dbReference>